<dbReference type="SUPFAM" id="SSF48452">
    <property type="entry name" value="TPR-like"/>
    <property type="match status" value="1"/>
</dbReference>
<dbReference type="InterPro" id="IPR019734">
    <property type="entry name" value="TPR_rpt"/>
</dbReference>
<proteinExistence type="predicted"/>
<reference evidence="5 6" key="1">
    <citation type="submission" date="2018-01" db="EMBL/GenBank/DDBJ databases">
        <title>A novel member of the phylum Bacteroidetes isolated from glacier ice.</title>
        <authorList>
            <person name="Liu Q."/>
            <person name="Xin Y.-H."/>
        </authorList>
    </citation>
    <scope>NUCLEOTIDE SEQUENCE [LARGE SCALE GENOMIC DNA]</scope>
    <source>
        <strain evidence="5 6">RB1R16</strain>
    </source>
</reference>
<evidence type="ECO:0000256" key="3">
    <source>
        <dbReference type="ARBA" id="ARBA00023237"/>
    </source>
</evidence>
<dbReference type="AlphaFoldDB" id="A0A2S7SW91"/>
<name>A0A2S7SW91_9BACT</name>
<accession>A0A2S7SW91</accession>
<comment type="caution">
    <text evidence="5">The sequence shown here is derived from an EMBL/GenBank/DDBJ whole genome shotgun (WGS) entry which is preliminary data.</text>
</comment>
<evidence type="ECO:0000256" key="1">
    <source>
        <dbReference type="ARBA" id="ARBA00022729"/>
    </source>
</evidence>
<dbReference type="Proteomes" id="UP000239872">
    <property type="component" value="Unassembled WGS sequence"/>
</dbReference>
<dbReference type="Pfam" id="PF13174">
    <property type="entry name" value="TPR_6"/>
    <property type="match status" value="1"/>
</dbReference>
<dbReference type="EMBL" id="PPSL01000003">
    <property type="protein sequence ID" value="PQJ10978.1"/>
    <property type="molecule type" value="Genomic_DNA"/>
</dbReference>
<dbReference type="Pfam" id="PF13525">
    <property type="entry name" value="YfiO"/>
    <property type="match status" value="1"/>
</dbReference>
<evidence type="ECO:0000313" key="5">
    <source>
        <dbReference type="EMBL" id="PQJ10978.1"/>
    </source>
</evidence>
<sequence length="271" mass="32116">MQLRVRKLLYLFLGVLMFSSCGHFEKIRKSSDVNYKLTKANEYFDKKEWTHAYELYKDLMPIMKSTRNFEALYYKYAYTLYYQKAYIDASYNFKNFTEYFPTSKDAEECEFMSAVCLYKYAPKYTLDQTNSIKALEALQGYVNRYPNSKRIPEAMVYIEASHKKLENKEADAARLYFNISQFKAATVAYRSVLRNYPESTNGDLYQFMIMKAIYKYAKASVPEKQEERFANAITAYRELKDNYPNSKYLADAEQLNIEANNNVKKIRDEHK</sequence>
<protein>
    <submittedName>
        <fullName evidence="5">Outer membrane protein assembly factor BamD</fullName>
    </submittedName>
</protein>
<dbReference type="PROSITE" id="PS51257">
    <property type="entry name" value="PROKAR_LIPOPROTEIN"/>
    <property type="match status" value="1"/>
</dbReference>
<dbReference type="InterPro" id="IPR017689">
    <property type="entry name" value="BamD"/>
</dbReference>
<dbReference type="InterPro" id="IPR011990">
    <property type="entry name" value="TPR-like_helical_dom_sf"/>
</dbReference>
<gene>
    <name evidence="5" type="ORF">CJD36_013495</name>
</gene>
<dbReference type="RefSeq" id="WP_105039705.1">
    <property type="nucleotide sequence ID" value="NZ_PPSL01000003.1"/>
</dbReference>
<feature type="domain" description="Outer membrane lipoprotein BamD-like" evidence="4">
    <location>
        <begin position="38"/>
        <end position="201"/>
    </location>
</feature>
<evidence type="ECO:0000259" key="4">
    <source>
        <dbReference type="Pfam" id="PF13525"/>
    </source>
</evidence>
<organism evidence="5 6">
    <name type="scientific">Flavipsychrobacter stenotrophus</name>
    <dbReference type="NCBI Taxonomy" id="2077091"/>
    <lineage>
        <taxon>Bacteria</taxon>
        <taxon>Pseudomonadati</taxon>
        <taxon>Bacteroidota</taxon>
        <taxon>Chitinophagia</taxon>
        <taxon>Chitinophagales</taxon>
        <taxon>Chitinophagaceae</taxon>
        <taxon>Flavipsychrobacter</taxon>
    </lineage>
</organism>
<keyword evidence="3" id="KW-0998">Cell outer membrane</keyword>
<keyword evidence="1" id="KW-0732">Signal</keyword>
<dbReference type="Gene3D" id="1.25.40.10">
    <property type="entry name" value="Tetratricopeptide repeat domain"/>
    <property type="match status" value="1"/>
</dbReference>
<dbReference type="InterPro" id="IPR039565">
    <property type="entry name" value="BamD-like"/>
</dbReference>
<keyword evidence="2" id="KW-0472">Membrane</keyword>
<evidence type="ECO:0000313" key="6">
    <source>
        <dbReference type="Proteomes" id="UP000239872"/>
    </source>
</evidence>
<evidence type="ECO:0000256" key="2">
    <source>
        <dbReference type="ARBA" id="ARBA00023136"/>
    </source>
</evidence>
<keyword evidence="6" id="KW-1185">Reference proteome</keyword>
<dbReference type="NCBIfam" id="TIGR03302">
    <property type="entry name" value="OM_YfiO"/>
    <property type="match status" value="1"/>
</dbReference>